<feature type="region of interest" description="Disordered" evidence="1">
    <location>
        <begin position="1"/>
        <end position="32"/>
    </location>
</feature>
<keyword evidence="3" id="KW-1185">Reference proteome</keyword>
<sequence length="105" mass="11459">MVSARRSASARAAASAATTTTNVFPEDTPRAGASRIARQIEAEIATRIGPPRERELSTTIRQAAADVLWQSNVMRSVLRTDAAVWHFMVAMELEGCAEFAKRQGR</sequence>
<protein>
    <submittedName>
        <fullName evidence="2">Uncharacterized protein</fullName>
    </submittedName>
</protein>
<comment type="caution">
    <text evidence="2">The sequence shown here is derived from an EMBL/GenBank/DDBJ whole genome shotgun (WGS) entry which is preliminary data.</text>
</comment>
<organism evidence="2 3">
    <name type="scientific">Polyplosphaeria fusca</name>
    <dbReference type="NCBI Taxonomy" id="682080"/>
    <lineage>
        <taxon>Eukaryota</taxon>
        <taxon>Fungi</taxon>
        <taxon>Dikarya</taxon>
        <taxon>Ascomycota</taxon>
        <taxon>Pezizomycotina</taxon>
        <taxon>Dothideomycetes</taxon>
        <taxon>Pleosporomycetidae</taxon>
        <taxon>Pleosporales</taxon>
        <taxon>Tetraplosphaeriaceae</taxon>
        <taxon>Polyplosphaeria</taxon>
    </lineage>
</organism>
<name>A0A9P4QNQ6_9PLEO</name>
<dbReference type="AlphaFoldDB" id="A0A9P4QNQ6"/>
<feature type="compositionally biased region" description="Low complexity" evidence="1">
    <location>
        <begin position="1"/>
        <end position="21"/>
    </location>
</feature>
<dbReference type="EMBL" id="ML996208">
    <property type="protein sequence ID" value="KAF2730833.1"/>
    <property type="molecule type" value="Genomic_DNA"/>
</dbReference>
<evidence type="ECO:0000313" key="2">
    <source>
        <dbReference type="EMBL" id="KAF2730833.1"/>
    </source>
</evidence>
<evidence type="ECO:0000256" key="1">
    <source>
        <dbReference type="SAM" id="MobiDB-lite"/>
    </source>
</evidence>
<accession>A0A9P4QNQ6</accession>
<evidence type="ECO:0000313" key="3">
    <source>
        <dbReference type="Proteomes" id="UP000799444"/>
    </source>
</evidence>
<gene>
    <name evidence="2" type="ORF">EJ04DRAFT_567367</name>
</gene>
<dbReference type="Proteomes" id="UP000799444">
    <property type="component" value="Unassembled WGS sequence"/>
</dbReference>
<reference evidence="2" key="1">
    <citation type="journal article" date="2020" name="Stud. Mycol.">
        <title>101 Dothideomycetes genomes: a test case for predicting lifestyles and emergence of pathogens.</title>
        <authorList>
            <person name="Haridas S."/>
            <person name="Albert R."/>
            <person name="Binder M."/>
            <person name="Bloem J."/>
            <person name="Labutti K."/>
            <person name="Salamov A."/>
            <person name="Andreopoulos B."/>
            <person name="Baker S."/>
            <person name="Barry K."/>
            <person name="Bills G."/>
            <person name="Bluhm B."/>
            <person name="Cannon C."/>
            <person name="Castanera R."/>
            <person name="Culley D."/>
            <person name="Daum C."/>
            <person name="Ezra D."/>
            <person name="Gonzalez J."/>
            <person name="Henrissat B."/>
            <person name="Kuo A."/>
            <person name="Liang C."/>
            <person name="Lipzen A."/>
            <person name="Lutzoni F."/>
            <person name="Magnuson J."/>
            <person name="Mondo S."/>
            <person name="Nolan M."/>
            <person name="Ohm R."/>
            <person name="Pangilinan J."/>
            <person name="Park H.-J."/>
            <person name="Ramirez L."/>
            <person name="Alfaro M."/>
            <person name="Sun H."/>
            <person name="Tritt A."/>
            <person name="Yoshinaga Y."/>
            <person name="Zwiers L.-H."/>
            <person name="Turgeon B."/>
            <person name="Goodwin S."/>
            <person name="Spatafora J."/>
            <person name="Crous P."/>
            <person name="Grigoriev I."/>
        </authorList>
    </citation>
    <scope>NUCLEOTIDE SEQUENCE</scope>
    <source>
        <strain evidence="2">CBS 125425</strain>
    </source>
</reference>
<proteinExistence type="predicted"/>